<sequence>MNLNWRFFLEGRSFTVFYTFVFLLLFIAAITKLNLIIFNITLGLICLLFVFRVIHRRMNLNRLVYFNIDEKNYKQDSIKRGEQLGDLVAIILYIILCLDLNINMIGNFKNDTIIMIVFCALVYLPIASISISKNKKILKVITILLATFYGLFIMHFIIFIPLALFISYIGKVDFSEFQNLLSNFKAEDIVILSFILETNLLVTIVFIACSIILFLVFIFYTPPYQLDDLTDSLKIANLIVVIVSVIIFYYANVSWEKIVSVINDINNLEFDASLTSEEDFKFKKFVETFSKSNIINLGYILLLPYVLGITIANLVVDILKKRYKRKATSSLDSLLNSERSLNQNEIELLRKKFVYNGGEKYNLKLLTLIKNEDFKKHGIESTKDEELFS</sequence>
<keyword evidence="1" id="KW-0812">Transmembrane</keyword>
<comment type="caution">
    <text evidence="2">The sequence shown here is derived from an EMBL/GenBank/DDBJ whole genome shotgun (WGS) entry which is preliminary data.</text>
</comment>
<feature type="transmembrane region" description="Helical" evidence="1">
    <location>
        <begin position="112"/>
        <end position="131"/>
    </location>
</feature>
<feature type="transmembrane region" description="Helical" evidence="1">
    <location>
        <begin position="12"/>
        <end position="30"/>
    </location>
</feature>
<gene>
    <name evidence="2" type="ORF">CD30_16985</name>
</gene>
<keyword evidence="1" id="KW-0472">Membrane</keyword>
<feature type="transmembrane region" description="Helical" evidence="1">
    <location>
        <begin position="143"/>
        <end position="169"/>
    </location>
</feature>
<accession>A0A0A3J123</accession>
<dbReference type="Proteomes" id="UP000030595">
    <property type="component" value="Unassembled WGS sequence"/>
</dbReference>
<name>A0A0A3J123_9BACL</name>
<dbReference type="EMBL" id="JPVQ01000047">
    <property type="protein sequence ID" value="KGR89405.1"/>
    <property type="molecule type" value="Genomic_DNA"/>
</dbReference>
<evidence type="ECO:0000313" key="3">
    <source>
        <dbReference type="Proteomes" id="UP000030595"/>
    </source>
</evidence>
<dbReference type="OrthoDB" id="10019103at2"/>
<proteinExistence type="predicted"/>
<dbReference type="AlphaFoldDB" id="A0A0A3J123"/>
<reference evidence="2 3" key="1">
    <citation type="submission" date="2014-02" db="EMBL/GenBank/DDBJ databases">
        <title>Draft genome sequence of Lysinibacillus massiliensis CCUG 49529.</title>
        <authorList>
            <person name="Zhang F."/>
            <person name="Wang G."/>
            <person name="Zhang L."/>
        </authorList>
    </citation>
    <scope>NUCLEOTIDE SEQUENCE [LARGE SCALE GENOMIC DNA]</scope>
    <source>
        <strain evidence="2 3">CCUG 49529</strain>
    </source>
</reference>
<feature type="transmembrane region" description="Helical" evidence="1">
    <location>
        <begin position="232"/>
        <end position="251"/>
    </location>
</feature>
<keyword evidence="1" id="KW-1133">Transmembrane helix</keyword>
<dbReference type="eggNOG" id="ENOG50343YV">
    <property type="taxonomic scope" value="Bacteria"/>
</dbReference>
<keyword evidence="3" id="KW-1185">Reference proteome</keyword>
<evidence type="ECO:0000313" key="2">
    <source>
        <dbReference type="EMBL" id="KGR89405.1"/>
    </source>
</evidence>
<feature type="transmembrane region" description="Helical" evidence="1">
    <location>
        <begin position="294"/>
        <end position="316"/>
    </location>
</feature>
<feature type="transmembrane region" description="Helical" evidence="1">
    <location>
        <begin position="189"/>
        <end position="220"/>
    </location>
</feature>
<organism evidence="2 3">
    <name type="scientific">Ureibacillus massiliensis 4400831 = CIP 108448 = CCUG 49529</name>
    <dbReference type="NCBI Taxonomy" id="1211035"/>
    <lineage>
        <taxon>Bacteria</taxon>
        <taxon>Bacillati</taxon>
        <taxon>Bacillota</taxon>
        <taxon>Bacilli</taxon>
        <taxon>Bacillales</taxon>
        <taxon>Caryophanaceae</taxon>
        <taxon>Ureibacillus</taxon>
    </lineage>
</organism>
<protein>
    <submittedName>
        <fullName evidence="2">Uncharacterized protein</fullName>
    </submittedName>
</protein>
<evidence type="ECO:0000256" key="1">
    <source>
        <dbReference type="SAM" id="Phobius"/>
    </source>
</evidence>
<feature type="transmembrane region" description="Helical" evidence="1">
    <location>
        <begin position="84"/>
        <end position="106"/>
    </location>
</feature>
<feature type="transmembrane region" description="Helical" evidence="1">
    <location>
        <begin position="36"/>
        <end position="54"/>
    </location>
</feature>